<evidence type="ECO:0000256" key="5">
    <source>
        <dbReference type="SAM" id="SignalP"/>
    </source>
</evidence>
<keyword evidence="3 5" id="KW-0732">Signal</keyword>
<feature type="chain" id="PRO_5040301186" description="CFEM domain-containing protein" evidence="5">
    <location>
        <begin position="24"/>
        <end position="146"/>
    </location>
</feature>
<dbReference type="GO" id="GO:0005576">
    <property type="term" value="C:extracellular region"/>
    <property type="evidence" value="ECO:0007669"/>
    <property type="project" value="UniProtKB-SubCell"/>
</dbReference>
<keyword evidence="4" id="KW-1015">Disulfide bond</keyword>
<name>A0A9Q3BGK0_9BASI</name>
<dbReference type="InterPro" id="IPR008427">
    <property type="entry name" value="Extracellular_membr_CFEM_dom"/>
</dbReference>
<dbReference type="Pfam" id="PF05730">
    <property type="entry name" value="CFEM"/>
    <property type="match status" value="1"/>
</dbReference>
<dbReference type="PROSITE" id="PS52012">
    <property type="entry name" value="CFEM"/>
    <property type="match status" value="1"/>
</dbReference>
<keyword evidence="8" id="KW-1185">Reference proteome</keyword>
<gene>
    <name evidence="7" type="ORF">O181_004602</name>
</gene>
<sequence>MTYGISTLLLLAGLALTFGTVQASTSVLQPRQAMLSESIPNCVSECANAVFSNGAGGNCSPTNYICLCNLPQYTQQTTACFARCSPDDQKKGIEFASKTCAAAGVKLNLGNGTSLSASANAANDAPPQLVPHQLLALGFLIIASIV</sequence>
<dbReference type="EMBL" id="AVOT02000906">
    <property type="protein sequence ID" value="MBW0464887.1"/>
    <property type="molecule type" value="Genomic_DNA"/>
</dbReference>
<dbReference type="AlphaFoldDB" id="A0A9Q3BGK0"/>
<comment type="subcellular location">
    <subcellularLocation>
        <location evidence="1">Secreted</location>
    </subcellularLocation>
</comment>
<dbReference type="OrthoDB" id="3065412at2759"/>
<protein>
    <recommendedName>
        <fullName evidence="6">CFEM domain-containing protein</fullName>
    </recommendedName>
</protein>
<dbReference type="Proteomes" id="UP000765509">
    <property type="component" value="Unassembled WGS sequence"/>
</dbReference>
<evidence type="ECO:0000259" key="6">
    <source>
        <dbReference type="PROSITE" id="PS52012"/>
    </source>
</evidence>
<feature type="signal peptide" evidence="5">
    <location>
        <begin position="1"/>
        <end position="23"/>
    </location>
</feature>
<evidence type="ECO:0000256" key="3">
    <source>
        <dbReference type="ARBA" id="ARBA00022729"/>
    </source>
</evidence>
<comment type="caution">
    <text evidence="7">The sequence shown here is derived from an EMBL/GenBank/DDBJ whole genome shotgun (WGS) entry which is preliminary data.</text>
</comment>
<proteinExistence type="predicted"/>
<feature type="domain" description="CFEM" evidence="6">
    <location>
        <begin position="14"/>
        <end position="125"/>
    </location>
</feature>
<organism evidence="7 8">
    <name type="scientific">Austropuccinia psidii MF-1</name>
    <dbReference type="NCBI Taxonomy" id="1389203"/>
    <lineage>
        <taxon>Eukaryota</taxon>
        <taxon>Fungi</taxon>
        <taxon>Dikarya</taxon>
        <taxon>Basidiomycota</taxon>
        <taxon>Pucciniomycotina</taxon>
        <taxon>Pucciniomycetes</taxon>
        <taxon>Pucciniales</taxon>
        <taxon>Sphaerophragmiaceae</taxon>
        <taxon>Austropuccinia</taxon>
    </lineage>
</organism>
<accession>A0A9Q3BGK0</accession>
<evidence type="ECO:0000313" key="8">
    <source>
        <dbReference type="Proteomes" id="UP000765509"/>
    </source>
</evidence>
<reference evidence="7" key="1">
    <citation type="submission" date="2021-03" db="EMBL/GenBank/DDBJ databases">
        <title>Draft genome sequence of rust myrtle Austropuccinia psidii MF-1, a brazilian biotype.</title>
        <authorList>
            <person name="Quecine M.C."/>
            <person name="Pachon D.M.R."/>
            <person name="Bonatelli M.L."/>
            <person name="Correr F.H."/>
            <person name="Franceschini L.M."/>
            <person name="Leite T.F."/>
            <person name="Margarido G.R.A."/>
            <person name="Almeida C.A."/>
            <person name="Ferrarezi J.A."/>
            <person name="Labate C.A."/>
        </authorList>
    </citation>
    <scope>NUCLEOTIDE SEQUENCE</scope>
    <source>
        <strain evidence="7">MF-1</strain>
    </source>
</reference>
<evidence type="ECO:0000256" key="2">
    <source>
        <dbReference type="ARBA" id="ARBA00022525"/>
    </source>
</evidence>
<keyword evidence="2" id="KW-0964">Secreted</keyword>
<evidence type="ECO:0000256" key="4">
    <source>
        <dbReference type="ARBA" id="ARBA00023157"/>
    </source>
</evidence>
<evidence type="ECO:0000256" key="1">
    <source>
        <dbReference type="ARBA" id="ARBA00004613"/>
    </source>
</evidence>
<evidence type="ECO:0000313" key="7">
    <source>
        <dbReference type="EMBL" id="MBW0464887.1"/>
    </source>
</evidence>